<gene>
    <name evidence="1" type="ORF">ElyMa_000394000</name>
</gene>
<organism evidence="1 2">
    <name type="scientific">Elysia marginata</name>
    <dbReference type="NCBI Taxonomy" id="1093978"/>
    <lineage>
        <taxon>Eukaryota</taxon>
        <taxon>Metazoa</taxon>
        <taxon>Spiralia</taxon>
        <taxon>Lophotrochozoa</taxon>
        <taxon>Mollusca</taxon>
        <taxon>Gastropoda</taxon>
        <taxon>Heterobranchia</taxon>
        <taxon>Euthyneura</taxon>
        <taxon>Panpulmonata</taxon>
        <taxon>Sacoglossa</taxon>
        <taxon>Placobranchoidea</taxon>
        <taxon>Plakobranchidae</taxon>
        <taxon>Elysia</taxon>
    </lineage>
</organism>
<proteinExistence type="predicted"/>
<evidence type="ECO:0000313" key="1">
    <source>
        <dbReference type="EMBL" id="GFR73012.1"/>
    </source>
</evidence>
<comment type="caution">
    <text evidence="1">The sequence shown here is derived from an EMBL/GenBank/DDBJ whole genome shotgun (WGS) entry which is preliminary data.</text>
</comment>
<dbReference type="PANTHER" id="PTHR47027:SF8">
    <property type="entry name" value="RIBONUCLEASE H"/>
    <property type="match status" value="1"/>
</dbReference>
<dbReference type="Proteomes" id="UP000762676">
    <property type="component" value="Unassembled WGS sequence"/>
</dbReference>
<dbReference type="AlphaFoldDB" id="A0AAV4FHV9"/>
<keyword evidence="1" id="KW-0378">Hydrolase</keyword>
<dbReference type="GO" id="GO:0004519">
    <property type="term" value="F:endonuclease activity"/>
    <property type="evidence" value="ECO:0007669"/>
    <property type="project" value="UniProtKB-KW"/>
</dbReference>
<keyword evidence="1" id="KW-0255">Endonuclease</keyword>
<keyword evidence="1" id="KW-0540">Nuclease</keyword>
<evidence type="ECO:0000313" key="2">
    <source>
        <dbReference type="Proteomes" id="UP000762676"/>
    </source>
</evidence>
<accession>A0AAV4FHV9</accession>
<reference evidence="1 2" key="1">
    <citation type="journal article" date="2021" name="Elife">
        <title>Chloroplast acquisition without the gene transfer in kleptoplastic sea slugs, Plakobranchus ocellatus.</title>
        <authorList>
            <person name="Maeda T."/>
            <person name="Takahashi S."/>
            <person name="Yoshida T."/>
            <person name="Shimamura S."/>
            <person name="Takaki Y."/>
            <person name="Nagai Y."/>
            <person name="Toyoda A."/>
            <person name="Suzuki Y."/>
            <person name="Arimoto A."/>
            <person name="Ishii H."/>
            <person name="Satoh N."/>
            <person name="Nishiyama T."/>
            <person name="Hasebe M."/>
            <person name="Maruyama T."/>
            <person name="Minagawa J."/>
            <person name="Obokata J."/>
            <person name="Shigenobu S."/>
        </authorList>
    </citation>
    <scope>NUCLEOTIDE SEQUENCE [LARGE SCALE GENOMIC DNA]</scope>
</reference>
<keyword evidence="2" id="KW-1185">Reference proteome</keyword>
<dbReference type="EMBL" id="BMAT01000778">
    <property type="protein sequence ID" value="GFR73012.1"/>
    <property type="molecule type" value="Genomic_DNA"/>
</dbReference>
<dbReference type="PANTHER" id="PTHR47027">
    <property type="entry name" value="REVERSE TRANSCRIPTASE DOMAIN-CONTAINING PROTEIN"/>
    <property type="match status" value="1"/>
</dbReference>
<name>A0AAV4FHV9_9GAST</name>
<protein>
    <submittedName>
        <fullName evidence="1">Endonuclease-reverse transcriptase</fullName>
    </submittedName>
</protein>
<sequence>MECVGVYINTLCVPTGLARQGGVEEPSVNCTNQHLSLSSVQLQYPPSPTSPCQASGPRQFYRREKEQRKRYFKFNAKIRYLRCPSALLSKTTEGLNELMQNVKKFSQNKNLLLNAKKTKVMDSDKSPASSILIDNESLENVTHFNYLGANIEADGKITPDIRKRLAIATSKLKSMMNIWKSQSTPLKMRILKSCIFPVATYGCETWTLTKIDAFEMKCYRKILRIPWTARRPNQTILQELGMKERQLLKNIKQLKLKYFGHVVRHNNLEKLCLEGAVEGRRGRGRPRRRWTQDISDWLGFSVREASILAQDRDGFRSAVWEATSYKDPP</sequence>